<organism evidence="2 3">
    <name type="scientific">Rhodamnia argentea</name>
    <dbReference type="NCBI Taxonomy" id="178133"/>
    <lineage>
        <taxon>Eukaryota</taxon>
        <taxon>Viridiplantae</taxon>
        <taxon>Streptophyta</taxon>
        <taxon>Embryophyta</taxon>
        <taxon>Tracheophyta</taxon>
        <taxon>Spermatophyta</taxon>
        <taxon>Magnoliopsida</taxon>
        <taxon>eudicotyledons</taxon>
        <taxon>Gunneridae</taxon>
        <taxon>Pentapetalae</taxon>
        <taxon>rosids</taxon>
        <taxon>malvids</taxon>
        <taxon>Myrtales</taxon>
        <taxon>Myrtaceae</taxon>
        <taxon>Myrtoideae</taxon>
        <taxon>Myrteae</taxon>
        <taxon>Australasian group</taxon>
        <taxon>Rhodamnia</taxon>
    </lineage>
</organism>
<keyword evidence="2" id="KW-1185">Reference proteome</keyword>
<dbReference type="KEGG" id="rarg:115727790"/>
<protein>
    <submittedName>
        <fullName evidence="3">Uncharacterized protein LOC115727790</fullName>
    </submittedName>
</protein>
<feature type="region of interest" description="Disordered" evidence="1">
    <location>
        <begin position="57"/>
        <end position="82"/>
    </location>
</feature>
<dbReference type="GeneID" id="115727790"/>
<feature type="region of interest" description="Disordered" evidence="1">
    <location>
        <begin position="164"/>
        <end position="185"/>
    </location>
</feature>
<evidence type="ECO:0000313" key="3">
    <source>
        <dbReference type="RefSeq" id="XP_030513938.2"/>
    </source>
</evidence>
<feature type="region of interest" description="Disordered" evidence="1">
    <location>
        <begin position="402"/>
        <end position="429"/>
    </location>
</feature>
<dbReference type="PANTHER" id="PTHR34460">
    <property type="entry name" value="VITELLOGENIN-LIKE PROTEIN"/>
    <property type="match status" value="1"/>
</dbReference>
<feature type="region of interest" description="Disordered" evidence="1">
    <location>
        <begin position="301"/>
        <end position="327"/>
    </location>
</feature>
<evidence type="ECO:0000256" key="1">
    <source>
        <dbReference type="SAM" id="MobiDB-lite"/>
    </source>
</evidence>
<sequence>MEVLKEGGNEINGVAADHDQDAGDGMQCADHPFRGNLGGICAFCLQEKLGKLVSSSFPTPLPRPSSSSSAASSSPFRSGAAPRGYPAAFAPAPAASSSVSVDPAVSLPSNRIDGSGGGGGGDVYRARRAARIVPFLLAKNKSRKKKKAAAGAATEAEMISFKRSKSTATPRRGGGRFLDEEAGNNEFSPRRRGGFWSFLYLSSYSTASGSGSGSGSAVARRDSKSHSQSHFTSNAMNGPVVVEDGNGDNAGSSSASAATSFERKVSRSRSVGCGSRSFSGDFFERISTGFGDCTLRRVESQREAAGGGRGHGHGHGHQKPRISAAHGGERVRCGGIFGGFAAMASSSSSSSSSSHWVSAAGCAADQETAHNSSRSSAAAAVQGGARGHKSWGWAFASPMRAFGRPANSKDWKRERSVVATGSSNKNATASPSLAAIPSLLTARG</sequence>
<feature type="compositionally biased region" description="Polar residues" evidence="1">
    <location>
        <begin position="419"/>
        <end position="429"/>
    </location>
</feature>
<feature type="compositionally biased region" description="Basic and acidic residues" evidence="1">
    <location>
        <begin position="407"/>
        <end position="416"/>
    </location>
</feature>
<reference evidence="3" key="1">
    <citation type="submission" date="2025-08" db="UniProtKB">
        <authorList>
            <consortium name="RefSeq"/>
        </authorList>
    </citation>
    <scope>IDENTIFICATION</scope>
    <source>
        <tissue evidence="3">Leaf</tissue>
    </source>
</reference>
<proteinExistence type="predicted"/>
<feature type="compositionally biased region" description="Low complexity" evidence="1">
    <location>
        <begin position="247"/>
        <end position="258"/>
    </location>
</feature>
<dbReference type="RefSeq" id="XP_030513938.2">
    <property type="nucleotide sequence ID" value="XM_030658078.2"/>
</dbReference>
<evidence type="ECO:0000313" key="2">
    <source>
        <dbReference type="Proteomes" id="UP000827889"/>
    </source>
</evidence>
<dbReference type="AlphaFoldDB" id="A0A8B8MV13"/>
<feature type="region of interest" description="Disordered" evidence="1">
    <location>
        <begin position="207"/>
        <end position="261"/>
    </location>
</feature>
<dbReference type="PANTHER" id="PTHR34460:SF2">
    <property type="entry name" value="OS04G0405500 PROTEIN"/>
    <property type="match status" value="1"/>
</dbReference>
<name>A0A8B8MV13_9MYRT</name>
<accession>A0A8B8MV13</accession>
<dbReference type="Proteomes" id="UP000827889">
    <property type="component" value="Chromosome 6"/>
</dbReference>
<gene>
    <name evidence="3" type="primary">LOC115727790</name>
</gene>
<feature type="compositionally biased region" description="Polar residues" evidence="1">
    <location>
        <begin position="226"/>
        <end position="236"/>
    </location>
</feature>
<feature type="compositionally biased region" description="Basic residues" evidence="1">
    <location>
        <begin position="310"/>
        <end position="320"/>
    </location>
</feature>